<protein>
    <submittedName>
        <fullName evidence="2">Uncharacterized protein</fullName>
    </submittedName>
</protein>
<dbReference type="RefSeq" id="WP_124955567.1">
    <property type="nucleotide sequence ID" value="NZ_RRCH01000028.1"/>
</dbReference>
<comment type="caution">
    <text evidence="2">The sequence shown here is derived from an EMBL/GenBank/DDBJ whole genome shotgun (WGS) entry which is preliminary data.</text>
</comment>
<evidence type="ECO:0000313" key="2">
    <source>
        <dbReference type="EMBL" id="RRJ29577.1"/>
    </source>
</evidence>
<keyword evidence="1" id="KW-0472">Membrane</keyword>
<reference evidence="2 3" key="1">
    <citation type="submission" date="2018-11" db="EMBL/GenBank/DDBJ databases">
        <title>Taxonoimc description of Halomarina strain SPP-AMP-1.</title>
        <authorList>
            <person name="Pal Y."/>
            <person name="Srinivasana K."/>
            <person name="Verma A."/>
            <person name="Kumar P."/>
        </authorList>
    </citation>
    <scope>NUCLEOTIDE SEQUENCE [LARGE SCALE GENOMIC DNA]</scope>
    <source>
        <strain evidence="2 3">SPP-AMP-1</strain>
    </source>
</reference>
<keyword evidence="1" id="KW-0812">Transmembrane</keyword>
<sequence length="344" mass="37839">MSFLTPSSNRRYLVESIFLLMAATILVGTGLEHFSELSSGLPQSDATVIVKEARRLASDWTTLGTTWDPLLRYVGLATVYTALGHATSHTAVVYTILILYVVIPVAIYGFASVISGPMAGAIAVVFVTVSIQFAIPLYGYATEMWQYPFVLPFILTAFITTHLALCDRSDRFRWPVVTGALLGVAGLQQFSLTAYAVATIFLTYGLQRRFKQLTVTAGVGGLFLLGLVFQPGDIVTHLFWYSDRHGQLTWTGLETDPAEIWATISGQRHALIIGWYSFVLTAWHNRGFAEVNPILKTGVILCALCWMTRFDSAAYYAESSLMIATPLLATASGEIFTRQLSNLH</sequence>
<feature type="transmembrane region" description="Helical" evidence="1">
    <location>
        <begin position="145"/>
        <end position="165"/>
    </location>
</feature>
<organism evidence="2 3">
    <name type="scientific">Halocatena pleomorpha</name>
    <dbReference type="NCBI Taxonomy" id="1785090"/>
    <lineage>
        <taxon>Archaea</taxon>
        <taxon>Methanobacteriati</taxon>
        <taxon>Methanobacteriota</taxon>
        <taxon>Stenosarchaea group</taxon>
        <taxon>Halobacteria</taxon>
        <taxon>Halobacteriales</taxon>
        <taxon>Natronomonadaceae</taxon>
        <taxon>Halocatena</taxon>
    </lineage>
</organism>
<accession>A0A3P3R801</accession>
<keyword evidence="1" id="KW-1133">Transmembrane helix</keyword>
<dbReference type="Proteomes" id="UP000282322">
    <property type="component" value="Unassembled WGS sequence"/>
</dbReference>
<dbReference type="AlphaFoldDB" id="A0A3P3R801"/>
<keyword evidence="3" id="KW-1185">Reference proteome</keyword>
<evidence type="ECO:0000313" key="3">
    <source>
        <dbReference type="Proteomes" id="UP000282322"/>
    </source>
</evidence>
<gene>
    <name evidence="2" type="ORF">EIK79_13155</name>
</gene>
<evidence type="ECO:0000256" key="1">
    <source>
        <dbReference type="SAM" id="Phobius"/>
    </source>
</evidence>
<dbReference type="EMBL" id="RRCH01000028">
    <property type="protein sequence ID" value="RRJ29577.1"/>
    <property type="molecule type" value="Genomic_DNA"/>
</dbReference>
<feature type="transmembrane region" description="Helical" evidence="1">
    <location>
        <begin position="12"/>
        <end position="31"/>
    </location>
</feature>
<proteinExistence type="predicted"/>
<feature type="transmembrane region" description="Helical" evidence="1">
    <location>
        <begin position="177"/>
        <end position="204"/>
    </location>
</feature>
<feature type="transmembrane region" description="Helical" evidence="1">
    <location>
        <begin position="118"/>
        <end position="139"/>
    </location>
</feature>
<feature type="transmembrane region" description="Helical" evidence="1">
    <location>
        <begin position="91"/>
        <end position="111"/>
    </location>
</feature>
<name>A0A3P3R801_9EURY</name>